<evidence type="ECO:0008006" key="3">
    <source>
        <dbReference type="Google" id="ProtNLM"/>
    </source>
</evidence>
<evidence type="ECO:0000313" key="1">
    <source>
        <dbReference type="EMBL" id="GCD21521.1"/>
    </source>
</evidence>
<organism evidence="1 2">
    <name type="scientific">Cellulomonas algicola</name>
    <dbReference type="NCBI Taxonomy" id="2071633"/>
    <lineage>
        <taxon>Bacteria</taxon>
        <taxon>Bacillati</taxon>
        <taxon>Actinomycetota</taxon>
        <taxon>Actinomycetes</taxon>
        <taxon>Micrococcales</taxon>
        <taxon>Cellulomonadaceae</taxon>
        <taxon>Cellulomonas</taxon>
    </lineage>
</organism>
<dbReference type="PANTHER" id="PTHR39420:SF1">
    <property type="entry name" value="HYDROLASE"/>
    <property type="match status" value="1"/>
</dbReference>
<protein>
    <recommendedName>
        <fullName evidence="3">Coenzyme F420 biosynthesis-associated protein</fullName>
    </recommendedName>
</protein>
<dbReference type="SUPFAM" id="SSF55486">
    <property type="entry name" value="Metalloproteases ('zincins'), catalytic domain"/>
    <property type="match status" value="1"/>
</dbReference>
<dbReference type="Gene3D" id="1.20.150.30">
    <property type="entry name" value="Zincin-like metallopeptidase, N-terminal domain"/>
    <property type="match status" value="1"/>
</dbReference>
<dbReference type="Pfam" id="PF10103">
    <property type="entry name" value="Zincin_2"/>
    <property type="match status" value="1"/>
</dbReference>
<reference evidence="1 2" key="1">
    <citation type="submission" date="2018-11" db="EMBL/GenBank/DDBJ databases">
        <title>Draft genome sequence of Cellulomonas takizawaensis strain TKZ-21.</title>
        <authorList>
            <person name="Yamamura H."/>
            <person name="Hayashi T."/>
            <person name="Hamada M."/>
            <person name="Serisawa Y."/>
            <person name="Matsuyama K."/>
            <person name="Nakagawa Y."/>
            <person name="Otoguro M."/>
            <person name="Yanagida F."/>
            <person name="Hayakawa M."/>
        </authorList>
    </citation>
    <scope>NUCLEOTIDE SEQUENCE [LARGE SCALE GENOMIC DNA]</scope>
    <source>
        <strain evidence="1 2">TKZ-21</strain>
    </source>
</reference>
<evidence type="ECO:0000313" key="2">
    <source>
        <dbReference type="Proteomes" id="UP000288246"/>
    </source>
</evidence>
<name>A0A401V3S2_9CELL</name>
<dbReference type="InterPro" id="IPR018766">
    <property type="entry name" value="Zinicin_2"/>
</dbReference>
<comment type="caution">
    <text evidence="1">The sequence shown here is derived from an EMBL/GenBank/DDBJ whole genome shotgun (WGS) entry which is preliminary data.</text>
</comment>
<proteinExistence type="predicted"/>
<dbReference type="InterPro" id="IPR022454">
    <property type="entry name" value="CHP03883_F420-assoc"/>
</dbReference>
<dbReference type="NCBIfam" id="TIGR03624">
    <property type="entry name" value="putative hydrolase"/>
    <property type="match status" value="1"/>
</dbReference>
<dbReference type="Proteomes" id="UP000288246">
    <property type="component" value="Unassembled WGS sequence"/>
</dbReference>
<dbReference type="NCBIfam" id="TIGR03883">
    <property type="entry name" value="DUF2342_F420"/>
    <property type="match status" value="1"/>
</dbReference>
<dbReference type="InterPro" id="IPR042271">
    <property type="entry name" value="Zinicin_2_N"/>
</dbReference>
<dbReference type="PANTHER" id="PTHR39420">
    <property type="match status" value="1"/>
</dbReference>
<keyword evidence="2" id="KW-1185">Reference proteome</keyword>
<accession>A0A401V3S2</accession>
<dbReference type="AlphaFoldDB" id="A0A401V3S2"/>
<gene>
    <name evidence="1" type="ORF">CTKZ_30830</name>
</gene>
<sequence length="373" mass="39284">MRSATGGTCDVYGGPMDETAPVDWTAAARIAGRLSRPGPTATRDELHDLVDGLRDAAHRAGGYASDITGLTAADGTAPDAVSRVLVVDRPTWARANVEMFATLAAPLAHRPDGSPLVPPPGARTVAAAQVGGVLALLSGKVLGQFDPFTAAPGEPGRLLLVAPNVLHLERTLGVDGPDFRLWVALHEQTHALQFAAAPWLADLVRSRSAELLADLAASAPGGEDDGPGAADLIARVSRAVLGPDGGSVLDVLSDRQRTVFEEVGAVMALLEGHADVAMDQVGPKVVRTVRTIRRKFEAKRDEGARARGFERVLRRLLGLDEKLAQYRDGAAFVRAVQGHVGRDGFNAVWSGPDTLPRPGEIADPASWVRRVHG</sequence>
<dbReference type="EMBL" id="BHYL01000299">
    <property type="protein sequence ID" value="GCD21521.1"/>
    <property type="molecule type" value="Genomic_DNA"/>
</dbReference>